<name>A0A448YP21_BRENA</name>
<dbReference type="InParanoid" id="A0A448YP21"/>
<dbReference type="Proteomes" id="UP000290900">
    <property type="component" value="Unassembled WGS sequence"/>
</dbReference>
<dbReference type="OrthoDB" id="9992197at2759"/>
<accession>A0A448YP21</accession>
<dbReference type="AlphaFoldDB" id="A0A448YP21"/>
<evidence type="ECO:0000313" key="2">
    <source>
        <dbReference type="Proteomes" id="UP000290900"/>
    </source>
</evidence>
<dbReference type="STRING" id="13370.A0A448YP21"/>
<gene>
    <name evidence="1" type="ORF">BRENAR_LOCUS3423</name>
</gene>
<sequence length="107" mass="12345">MPLQQVSRVGGPNKCFGQFQKAIECMTNPKTKTNDECANFKNDYIECRRHRVEAYKMTIMKDHLEKNRPDLNEEEVGAPYVKKRDFLTPKTLGLIDGDDHAIAARKF</sequence>
<organism evidence="1 2">
    <name type="scientific">Brettanomyces naardenensis</name>
    <name type="common">Yeast</name>
    <dbReference type="NCBI Taxonomy" id="13370"/>
    <lineage>
        <taxon>Eukaryota</taxon>
        <taxon>Fungi</taxon>
        <taxon>Dikarya</taxon>
        <taxon>Ascomycota</taxon>
        <taxon>Saccharomycotina</taxon>
        <taxon>Pichiomycetes</taxon>
        <taxon>Pichiales</taxon>
        <taxon>Pichiaceae</taxon>
        <taxon>Brettanomyces</taxon>
    </lineage>
</organism>
<keyword evidence="2" id="KW-1185">Reference proteome</keyword>
<proteinExistence type="predicted"/>
<reference evidence="1 2" key="1">
    <citation type="submission" date="2018-12" db="EMBL/GenBank/DDBJ databases">
        <authorList>
            <person name="Tiukova I."/>
            <person name="Dainat J."/>
        </authorList>
    </citation>
    <scope>NUCLEOTIDE SEQUENCE [LARGE SCALE GENOMIC DNA]</scope>
</reference>
<evidence type="ECO:0000313" key="1">
    <source>
        <dbReference type="EMBL" id="VEU22692.1"/>
    </source>
</evidence>
<protein>
    <submittedName>
        <fullName evidence="1">DEKNAAC103767</fullName>
    </submittedName>
</protein>
<dbReference type="EMBL" id="CAACVR010000024">
    <property type="protein sequence ID" value="VEU22692.1"/>
    <property type="molecule type" value="Genomic_DNA"/>
</dbReference>